<dbReference type="FunFam" id="3.40.50.150:FF:000111">
    <property type="entry name" value="EEF1A lysine methyltransferase 4"/>
    <property type="match status" value="1"/>
</dbReference>
<dbReference type="GO" id="GO:0008168">
    <property type="term" value="F:methyltransferase activity"/>
    <property type="evidence" value="ECO:0007669"/>
    <property type="project" value="UniProtKB-KW"/>
</dbReference>
<proteinExistence type="evidence at transcript level"/>
<comment type="function">
    <text evidence="7">Protein-lysine methyltransferase that efficiently catalyzes three successive methylations on 'Lys-36' in eukaryotic translation elongation factor 1 alpha (EEF1A1 or EEF1A2).</text>
</comment>
<feature type="region of interest" description="Disordered" evidence="9">
    <location>
        <begin position="1"/>
        <end position="32"/>
    </location>
</feature>
<dbReference type="Pfam" id="PF13847">
    <property type="entry name" value="Methyltransf_31"/>
    <property type="match status" value="1"/>
</dbReference>
<dbReference type="PANTHER" id="PTHR12176:SF80">
    <property type="entry name" value="EEF1A LYSINE METHYLTRANSFERASE 4"/>
    <property type="match status" value="1"/>
</dbReference>
<evidence type="ECO:0000259" key="10">
    <source>
        <dbReference type="Pfam" id="PF13847"/>
    </source>
</evidence>
<evidence type="ECO:0000313" key="11">
    <source>
        <dbReference type="EMBL" id="ABK22898.1"/>
    </source>
</evidence>
<keyword evidence="4" id="KW-0808">Transferase</keyword>
<protein>
    <recommendedName>
        <fullName evidence="8">EEF1A lysine methyltransferase 4</fullName>
    </recommendedName>
</protein>
<dbReference type="OMA" id="HWAVMDA"/>
<evidence type="ECO:0000256" key="2">
    <source>
        <dbReference type="ARBA" id="ARBA00022553"/>
    </source>
</evidence>
<keyword evidence="3" id="KW-0489">Methyltransferase</keyword>
<dbReference type="Gene3D" id="3.40.50.150">
    <property type="entry name" value="Vaccinia Virus protein VP39"/>
    <property type="match status" value="1"/>
</dbReference>
<dbReference type="EMBL" id="EF083554">
    <property type="protein sequence ID" value="ABK22898.1"/>
    <property type="molecule type" value="mRNA"/>
</dbReference>
<evidence type="ECO:0000256" key="3">
    <source>
        <dbReference type="ARBA" id="ARBA00022603"/>
    </source>
</evidence>
<feature type="domain" description="Methyltransferase" evidence="10">
    <location>
        <begin position="73"/>
        <end position="194"/>
    </location>
</feature>
<comment type="similarity">
    <text evidence="1">Belongs to the methyltransferase superfamily.</text>
</comment>
<dbReference type="PANTHER" id="PTHR12176">
    <property type="entry name" value="SAM-DEPENDENT METHYLTRANSFERASE SUPERFAMILY PROTEIN"/>
    <property type="match status" value="1"/>
</dbReference>
<evidence type="ECO:0000256" key="5">
    <source>
        <dbReference type="ARBA" id="ARBA00022691"/>
    </source>
</evidence>
<evidence type="ECO:0000256" key="8">
    <source>
        <dbReference type="ARBA" id="ARBA00067848"/>
    </source>
</evidence>
<evidence type="ECO:0000256" key="7">
    <source>
        <dbReference type="ARBA" id="ARBA00059299"/>
    </source>
</evidence>
<dbReference type="SUPFAM" id="SSF53335">
    <property type="entry name" value="S-adenosyl-L-methionine-dependent methyltransferases"/>
    <property type="match status" value="1"/>
</dbReference>
<reference evidence="11" key="1">
    <citation type="journal article" date="2008" name="BMC Genomics">
        <title>A conifer genomics resource of 200,000 spruce (Picea spp.) ESTs and 6,464 high-quality, sequence-finished full-length cDNAs for Sitka spruce (Picea sitchensis).</title>
        <authorList>
            <person name="Ralph S.G."/>
            <person name="Chun H.J."/>
            <person name="Kolosova N."/>
            <person name="Cooper D."/>
            <person name="Oddy C."/>
            <person name="Ritland C.E."/>
            <person name="Kirkpatrick R."/>
            <person name="Moore R."/>
            <person name="Barber S."/>
            <person name="Holt R.A."/>
            <person name="Jones S.J."/>
            <person name="Marra M.A."/>
            <person name="Douglas C.J."/>
            <person name="Ritland K."/>
            <person name="Bohlmann J."/>
        </authorList>
    </citation>
    <scope>NUCLEOTIDE SEQUENCE</scope>
    <source>
        <tissue evidence="11">Green portion of the leader tissue</tissue>
    </source>
</reference>
<name>A9NQI7_PICSI</name>
<dbReference type="InterPro" id="IPR025714">
    <property type="entry name" value="Methyltranfer_dom"/>
</dbReference>
<organism evidence="11">
    <name type="scientific">Picea sitchensis</name>
    <name type="common">Sitka spruce</name>
    <name type="synonym">Pinus sitchensis</name>
    <dbReference type="NCBI Taxonomy" id="3332"/>
    <lineage>
        <taxon>Eukaryota</taxon>
        <taxon>Viridiplantae</taxon>
        <taxon>Streptophyta</taxon>
        <taxon>Embryophyta</taxon>
        <taxon>Tracheophyta</taxon>
        <taxon>Spermatophyta</taxon>
        <taxon>Pinopsida</taxon>
        <taxon>Pinidae</taxon>
        <taxon>Conifers I</taxon>
        <taxon>Pinales</taxon>
        <taxon>Pinaceae</taxon>
        <taxon>Picea</taxon>
    </lineage>
</organism>
<sequence>MGSMPDAPTIQQQEEEQEAEQQPNGKANDIIPPTASVYLNPQYWDDRFVKEDHYEWFKDYSQFRHLVVSYLTPSDRVLELGCGSSQMCDGLYGDGITQITCIDISPVAVEKTQKRLTVKGFHGVKVLVMDMLNLPFDSESYDAVIEKGTMDVLLVDSGDPWNPKPEAVSKANAMLKGVHRVLTPEGIFISISFGQPHFRRPLFEAAGFTWSMQWNTFGDGFHYFFYTLKKGTTKASFNQDRREKEVNWNSISLYQEHLDSENYLFQSHLADDNDLED</sequence>
<evidence type="ECO:0000256" key="1">
    <source>
        <dbReference type="ARBA" id="ARBA00008361"/>
    </source>
</evidence>
<dbReference type="InterPro" id="IPR051419">
    <property type="entry name" value="Lys/N-term_MeTrsfase_sf"/>
</dbReference>
<evidence type="ECO:0000256" key="6">
    <source>
        <dbReference type="ARBA" id="ARBA00052410"/>
    </source>
</evidence>
<evidence type="ECO:0000256" key="9">
    <source>
        <dbReference type="SAM" id="MobiDB-lite"/>
    </source>
</evidence>
<accession>A9NQI7</accession>
<dbReference type="GO" id="GO:0032259">
    <property type="term" value="P:methylation"/>
    <property type="evidence" value="ECO:0007669"/>
    <property type="project" value="UniProtKB-KW"/>
</dbReference>
<keyword evidence="2" id="KW-0597">Phosphoprotein</keyword>
<dbReference type="AlphaFoldDB" id="A9NQI7"/>
<keyword evidence="5" id="KW-0949">S-adenosyl-L-methionine</keyword>
<comment type="catalytic activity">
    <reaction evidence="6">
        <text>N(6),N(6)-dimethyl-L-lysyl-[protein] + S-adenosyl-L-methionine = N(6),N(6),N(6)-trimethyl-L-lysyl-[protein] + S-adenosyl-L-homocysteine + H(+)</text>
        <dbReference type="Rhea" id="RHEA:54200"/>
        <dbReference type="Rhea" id="RHEA-COMP:13826"/>
        <dbReference type="Rhea" id="RHEA-COMP:13827"/>
        <dbReference type="ChEBI" id="CHEBI:15378"/>
        <dbReference type="ChEBI" id="CHEBI:57856"/>
        <dbReference type="ChEBI" id="CHEBI:59789"/>
        <dbReference type="ChEBI" id="CHEBI:61961"/>
        <dbReference type="ChEBI" id="CHEBI:61976"/>
    </reaction>
</comment>
<evidence type="ECO:0000256" key="4">
    <source>
        <dbReference type="ARBA" id="ARBA00022679"/>
    </source>
</evidence>
<dbReference type="CDD" id="cd02440">
    <property type="entry name" value="AdoMet_MTases"/>
    <property type="match status" value="1"/>
</dbReference>
<dbReference type="InterPro" id="IPR029063">
    <property type="entry name" value="SAM-dependent_MTases_sf"/>
</dbReference>